<dbReference type="AlphaFoldDB" id="A0A9Q1FSW0"/>
<evidence type="ECO:0000313" key="2">
    <source>
        <dbReference type="EMBL" id="KAJ8365052.1"/>
    </source>
</evidence>
<dbReference type="Pfam" id="PF05699">
    <property type="entry name" value="Dimer_Tnp_hAT"/>
    <property type="match status" value="1"/>
</dbReference>
<dbReference type="PANTHER" id="PTHR46880">
    <property type="entry name" value="RAS-ASSOCIATING DOMAIN-CONTAINING PROTEIN"/>
    <property type="match status" value="1"/>
</dbReference>
<evidence type="ECO:0000313" key="3">
    <source>
        <dbReference type="Proteomes" id="UP001152622"/>
    </source>
</evidence>
<organism evidence="2 3">
    <name type="scientific">Synaphobranchus kaupii</name>
    <name type="common">Kaup's arrowtooth eel</name>
    <dbReference type="NCBI Taxonomy" id="118154"/>
    <lineage>
        <taxon>Eukaryota</taxon>
        <taxon>Metazoa</taxon>
        <taxon>Chordata</taxon>
        <taxon>Craniata</taxon>
        <taxon>Vertebrata</taxon>
        <taxon>Euteleostomi</taxon>
        <taxon>Actinopterygii</taxon>
        <taxon>Neopterygii</taxon>
        <taxon>Teleostei</taxon>
        <taxon>Anguilliformes</taxon>
        <taxon>Synaphobranchidae</taxon>
        <taxon>Synaphobranchus</taxon>
    </lineage>
</organism>
<dbReference type="SUPFAM" id="SSF53098">
    <property type="entry name" value="Ribonuclease H-like"/>
    <property type="match status" value="1"/>
</dbReference>
<proteinExistence type="predicted"/>
<keyword evidence="3" id="KW-1185">Reference proteome</keyword>
<evidence type="ECO:0000259" key="1">
    <source>
        <dbReference type="Pfam" id="PF05699"/>
    </source>
</evidence>
<reference evidence="2" key="1">
    <citation type="journal article" date="2023" name="Science">
        <title>Genome structures resolve the early diversification of teleost fishes.</title>
        <authorList>
            <person name="Parey E."/>
            <person name="Louis A."/>
            <person name="Montfort J."/>
            <person name="Bouchez O."/>
            <person name="Roques C."/>
            <person name="Iampietro C."/>
            <person name="Lluch J."/>
            <person name="Castinel A."/>
            <person name="Donnadieu C."/>
            <person name="Desvignes T."/>
            <person name="Floi Bucao C."/>
            <person name="Jouanno E."/>
            <person name="Wen M."/>
            <person name="Mejri S."/>
            <person name="Dirks R."/>
            <person name="Jansen H."/>
            <person name="Henkel C."/>
            <person name="Chen W.J."/>
            <person name="Zahm M."/>
            <person name="Cabau C."/>
            <person name="Klopp C."/>
            <person name="Thompson A.W."/>
            <person name="Robinson-Rechavi M."/>
            <person name="Braasch I."/>
            <person name="Lecointre G."/>
            <person name="Bobe J."/>
            <person name="Postlethwait J.H."/>
            <person name="Berthelot C."/>
            <person name="Roest Crollius H."/>
            <person name="Guiguen Y."/>
        </authorList>
    </citation>
    <scope>NUCLEOTIDE SEQUENCE</scope>
    <source>
        <strain evidence="2">WJC10195</strain>
    </source>
</reference>
<gene>
    <name evidence="2" type="ORF">SKAU_G00138830</name>
</gene>
<dbReference type="InterPro" id="IPR008906">
    <property type="entry name" value="HATC_C_dom"/>
</dbReference>
<dbReference type="PANTHER" id="PTHR46880:SF5">
    <property type="entry name" value="DUF4371 DOMAIN-CONTAINING PROTEIN"/>
    <property type="match status" value="1"/>
</dbReference>
<comment type="caution">
    <text evidence="2">The sequence shown here is derived from an EMBL/GenBank/DDBJ whole genome shotgun (WGS) entry which is preliminary data.</text>
</comment>
<dbReference type="OrthoDB" id="8551997at2759"/>
<dbReference type="Proteomes" id="UP001152622">
    <property type="component" value="Chromosome 4"/>
</dbReference>
<feature type="domain" description="HAT C-terminal dimerisation" evidence="1">
    <location>
        <begin position="414"/>
        <end position="466"/>
    </location>
</feature>
<dbReference type="EMBL" id="JAINUF010000004">
    <property type="protein sequence ID" value="KAJ8365052.1"/>
    <property type="molecule type" value="Genomic_DNA"/>
</dbReference>
<name>A0A9Q1FSW0_SYNKA</name>
<sequence length="507" mass="56438">MLLLMKKNGIDINMTYANDKSCANIIGVIADTIREHTAAKVSSAQYMSFIIDGDTDVSVKECEIVYVRILVDGQPTNILVGHVEVEHASADGIYAATKSAFAGLGESCQDWLQKTVAMGADGAAVNLGRKGGVAAKLQEEAGKHIIPFHCMPHRLELALLFAQKDSPCIGNVYNLLHLVWKTYHFSCKSRRELKSLGVELGVSVNNPSGVRGTRWLPHVSRSLDVLLKPEKKEGTLDDAGQYTVVHAHMDHLAASSTNADIAGRAKKVKETMEDGSFLAFCHFLADLFTAISKYSLLLQRNDVILPQAVSSLENLILTIEAMAVRPCHGGRLASFHAAMKRQRGAREQEQEEEQEEGIRPEFKYRLQLDCISLRNGCDCALAEEEFQALKTLVFRSFKDKSYKGLRDILLMKEPYCSDFKNILHLVRIMLVLPVSSAQCERGFSIQKHIKSDIRSALNPNTVEDLIRISVEGPPLETFDASVSVKRWMEEGQRARRPNFKSWPQDIV</sequence>
<accession>A0A9Q1FSW0</accession>
<protein>
    <recommendedName>
        <fullName evidence="1">HAT C-terminal dimerisation domain-containing protein</fullName>
    </recommendedName>
</protein>
<dbReference type="GO" id="GO:0046983">
    <property type="term" value="F:protein dimerization activity"/>
    <property type="evidence" value="ECO:0007669"/>
    <property type="project" value="InterPro"/>
</dbReference>
<dbReference type="InterPro" id="IPR012337">
    <property type="entry name" value="RNaseH-like_sf"/>
</dbReference>